<organism evidence="3 4">
    <name type="scientific">Amycolatopsis carbonis</name>
    <dbReference type="NCBI Taxonomy" id="715471"/>
    <lineage>
        <taxon>Bacteria</taxon>
        <taxon>Bacillati</taxon>
        <taxon>Actinomycetota</taxon>
        <taxon>Actinomycetes</taxon>
        <taxon>Pseudonocardiales</taxon>
        <taxon>Pseudonocardiaceae</taxon>
        <taxon>Amycolatopsis</taxon>
    </lineage>
</organism>
<dbReference type="RefSeq" id="WP_285971145.1">
    <property type="nucleotide sequence ID" value="NZ_CP127294.1"/>
</dbReference>
<proteinExistence type="predicted"/>
<keyword evidence="2" id="KW-0472">Membrane</keyword>
<feature type="region of interest" description="Disordered" evidence="1">
    <location>
        <begin position="72"/>
        <end position="101"/>
    </location>
</feature>
<evidence type="ECO:0000313" key="4">
    <source>
        <dbReference type="Proteomes" id="UP001236014"/>
    </source>
</evidence>
<keyword evidence="2" id="KW-0812">Transmembrane</keyword>
<accession>A0A9Y2MVX6</accession>
<dbReference type="EMBL" id="CP127294">
    <property type="protein sequence ID" value="WIX80516.1"/>
    <property type="molecule type" value="Genomic_DNA"/>
</dbReference>
<dbReference type="Proteomes" id="UP001236014">
    <property type="component" value="Chromosome"/>
</dbReference>
<dbReference type="KEGG" id="acab:QRX50_07010"/>
<gene>
    <name evidence="3" type="ORF">QRX50_07010</name>
</gene>
<evidence type="ECO:0000256" key="1">
    <source>
        <dbReference type="SAM" id="MobiDB-lite"/>
    </source>
</evidence>
<feature type="compositionally biased region" description="Basic and acidic residues" evidence="1">
    <location>
        <begin position="1"/>
        <end position="15"/>
    </location>
</feature>
<keyword evidence="2" id="KW-1133">Transmembrane helix</keyword>
<keyword evidence="4" id="KW-1185">Reference proteome</keyword>
<sequence>MNDLDKLRSALREQPDQPFAAPDLGRIITEGRRIRRRRRIATGAGAAAAVAAVVGIVFGAVALRAPAEPRPVPVAAPPSGNPVTSSATPPQTTMDQPPKSVTQPYGDVIHTGIKTANGELVFYATKIDDNAALPDVHFGIMAAVQTKTGYLSLYAGNEIRGADRSFGFHATAGGIDAGGTWVPVYGYFSGPAVKIVSTVHGKPVQARTALWSVDPSVVVFWFDQREVPDPAVLTPLVAYGKDGTRLTK</sequence>
<protein>
    <submittedName>
        <fullName evidence="3">Uncharacterized protein</fullName>
    </submittedName>
</protein>
<feature type="transmembrane region" description="Helical" evidence="2">
    <location>
        <begin position="40"/>
        <end position="63"/>
    </location>
</feature>
<feature type="region of interest" description="Disordered" evidence="1">
    <location>
        <begin position="1"/>
        <end position="21"/>
    </location>
</feature>
<reference evidence="3 4" key="1">
    <citation type="submission" date="2023-06" db="EMBL/GenBank/DDBJ databases">
        <authorList>
            <person name="Oyuntsetseg B."/>
            <person name="Kim S.B."/>
        </authorList>
    </citation>
    <scope>NUCLEOTIDE SEQUENCE [LARGE SCALE GENOMIC DNA]</scope>
    <source>
        <strain evidence="3 4">2-15</strain>
    </source>
</reference>
<evidence type="ECO:0000313" key="3">
    <source>
        <dbReference type="EMBL" id="WIX80516.1"/>
    </source>
</evidence>
<feature type="compositionally biased region" description="Polar residues" evidence="1">
    <location>
        <begin position="81"/>
        <end position="101"/>
    </location>
</feature>
<evidence type="ECO:0000256" key="2">
    <source>
        <dbReference type="SAM" id="Phobius"/>
    </source>
</evidence>
<dbReference type="AlphaFoldDB" id="A0A9Y2MVX6"/>
<name>A0A9Y2MVX6_9PSEU</name>